<dbReference type="CDD" id="cd07344">
    <property type="entry name" value="M48_yhfN_like"/>
    <property type="match status" value="1"/>
</dbReference>
<gene>
    <name evidence="2" type="ORF">GCM10011499_11430</name>
</gene>
<accession>A0A916VVN9</accession>
<sequence>MSAEACFHWGRRRITYRVTRDERRRLKIAVAPSGSVHVTAPLDAADDEVHYRVRRKGGWIAAQIEDFEQYRPRTPPRQYISGETHLLRGIQYRLRVLETEASRIYLSGDRIVIETPHTESVPHKAALLNHFYRLEAHTEFPRRLQAVSSLFASEGIQAPKLLIRPMTKRWGSYTPKGNLVLNIDLIRAPVQCIDYVIVHELAHALEPNHGPKWRWLMDKVLPDWRERKRRLETSLV</sequence>
<name>A0A916VVN9_9HYPH</name>
<dbReference type="InterPro" id="IPR053136">
    <property type="entry name" value="UTP_pyrophosphatase-like"/>
</dbReference>
<feature type="domain" description="YgjP-like metallopeptidase" evidence="1">
    <location>
        <begin position="24"/>
        <end position="232"/>
    </location>
</feature>
<comment type="caution">
    <text evidence="2">The sequence shown here is derived from an EMBL/GenBank/DDBJ whole genome shotgun (WGS) entry which is preliminary data.</text>
</comment>
<evidence type="ECO:0000259" key="1">
    <source>
        <dbReference type="Pfam" id="PF01863"/>
    </source>
</evidence>
<dbReference type="Proteomes" id="UP000596977">
    <property type="component" value="Unassembled WGS sequence"/>
</dbReference>
<protein>
    <submittedName>
        <fullName evidence="2">Metal-dependent hydrolase</fullName>
    </submittedName>
</protein>
<dbReference type="PANTHER" id="PTHR30399:SF1">
    <property type="entry name" value="UTP PYROPHOSPHATASE"/>
    <property type="match status" value="1"/>
</dbReference>
<evidence type="ECO:0000313" key="3">
    <source>
        <dbReference type="Proteomes" id="UP000596977"/>
    </source>
</evidence>
<keyword evidence="2" id="KW-0378">Hydrolase</keyword>
<dbReference type="Gene3D" id="3.30.2010.10">
    <property type="entry name" value="Metalloproteases ('zincins'), catalytic domain"/>
    <property type="match status" value="1"/>
</dbReference>
<evidence type="ECO:0000313" key="2">
    <source>
        <dbReference type="EMBL" id="GGA43552.1"/>
    </source>
</evidence>
<dbReference type="AlphaFoldDB" id="A0A916VVN9"/>
<dbReference type="PANTHER" id="PTHR30399">
    <property type="entry name" value="UNCHARACTERIZED PROTEIN YGJP"/>
    <property type="match status" value="1"/>
</dbReference>
<reference evidence="2 3" key="1">
    <citation type="journal article" date="2014" name="Int. J. Syst. Evol. Microbiol.">
        <title>Complete genome sequence of Corynebacterium casei LMG S-19264T (=DSM 44701T), isolated from a smear-ripened cheese.</title>
        <authorList>
            <consortium name="US DOE Joint Genome Institute (JGI-PGF)"/>
            <person name="Walter F."/>
            <person name="Albersmeier A."/>
            <person name="Kalinowski J."/>
            <person name="Ruckert C."/>
        </authorList>
    </citation>
    <scope>NUCLEOTIDE SEQUENCE [LARGE SCALE GENOMIC DNA]</scope>
    <source>
        <strain evidence="2 3">CGMCC 1.15896</strain>
    </source>
</reference>
<keyword evidence="3" id="KW-1185">Reference proteome</keyword>
<dbReference type="Pfam" id="PF01863">
    <property type="entry name" value="YgjP-like"/>
    <property type="match status" value="1"/>
</dbReference>
<dbReference type="GO" id="GO:0016787">
    <property type="term" value="F:hydrolase activity"/>
    <property type="evidence" value="ECO:0007669"/>
    <property type="project" value="UniProtKB-KW"/>
</dbReference>
<dbReference type="InterPro" id="IPR002725">
    <property type="entry name" value="YgjP-like_metallopeptidase"/>
</dbReference>
<dbReference type="RefSeq" id="WP_164734983.1">
    <property type="nucleotide sequence ID" value="NZ_BMKB01000002.1"/>
</dbReference>
<dbReference type="EMBL" id="BMKB01000002">
    <property type="protein sequence ID" value="GGA43552.1"/>
    <property type="molecule type" value="Genomic_DNA"/>
</dbReference>
<proteinExistence type="predicted"/>
<organism evidence="2 3">
    <name type="scientific">Pelagibacterium lentulum</name>
    <dbReference type="NCBI Taxonomy" id="2029865"/>
    <lineage>
        <taxon>Bacteria</taxon>
        <taxon>Pseudomonadati</taxon>
        <taxon>Pseudomonadota</taxon>
        <taxon>Alphaproteobacteria</taxon>
        <taxon>Hyphomicrobiales</taxon>
        <taxon>Devosiaceae</taxon>
        <taxon>Pelagibacterium</taxon>
    </lineage>
</organism>